<reference evidence="4" key="1">
    <citation type="journal article" date="2022" name="Int. J. Mol. Sci.">
        <title>Draft Genome of Tanacetum Coccineum: Genomic Comparison of Closely Related Tanacetum-Family Plants.</title>
        <authorList>
            <person name="Yamashiro T."/>
            <person name="Shiraishi A."/>
            <person name="Nakayama K."/>
            <person name="Satake H."/>
        </authorList>
    </citation>
    <scope>NUCLEOTIDE SEQUENCE</scope>
</reference>
<reference evidence="4" key="2">
    <citation type="submission" date="2022-01" db="EMBL/GenBank/DDBJ databases">
        <authorList>
            <person name="Yamashiro T."/>
            <person name="Shiraishi A."/>
            <person name="Satake H."/>
            <person name="Nakayama K."/>
        </authorList>
    </citation>
    <scope>NUCLEOTIDE SEQUENCE</scope>
</reference>
<dbReference type="EMBL" id="BQNB010021662">
    <property type="protein sequence ID" value="GJU08735.1"/>
    <property type="molecule type" value="Genomic_DNA"/>
</dbReference>
<name>A0ABQ5J9Y4_9ASTR</name>
<evidence type="ECO:0000313" key="5">
    <source>
        <dbReference type="Proteomes" id="UP001151760"/>
    </source>
</evidence>
<feature type="region of interest" description="Disordered" evidence="2">
    <location>
        <begin position="365"/>
        <end position="428"/>
    </location>
</feature>
<evidence type="ECO:0000256" key="2">
    <source>
        <dbReference type="SAM" id="MobiDB-lite"/>
    </source>
</evidence>
<sequence length="428" mass="49683">MLVGCAFVKYETKEQAVAAIEGLNGKHKMEWSPDKSSVFRSSAEDGVLNIWDHNKVGILFMSQLNFISGIEETVPYITCNNDEAEGKKKKVKSRDMGVVPMQQLNHNIKNKEKLKAINTGVKPMSLIAQPDGSFSTKENVVRSTKDDELFLYKKNFSEKMKPKKKDDLEQGLLNKKLKILNNGMNIFKVSELLEIQRKMQERVLRVKLVIRFMQDVTWSCNLLMESFGYETYVVQGHLEFLHPAPFVQLQKLDRTCSQIPPPEKTKEEILLLFKLYDPLHQKKLYDPVKKELRYVRRLFVKCTGKPTEILSKLNELAGFEQDEEIQLTLFIFHFCHGFIQVVLRRQALMQNSHILIVDGRYNSWQEGSSRHRSSPKDGDRSDRDRYRSSRETRGKDKDKGREKKNGKGRDIGKEKEIETKVRTRRGIV</sequence>
<gene>
    <name evidence="4" type="ORF">Tco_1125165</name>
</gene>
<proteinExistence type="predicted"/>
<keyword evidence="1" id="KW-0833">Ubl conjugation pathway</keyword>
<keyword evidence="5" id="KW-1185">Reference proteome</keyword>
<organism evidence="4 5">
    <name type="scientific">Tanacetum coccineum</name>
    <dbReference type="NCBI Taxonomy" id="301880"/>
    <lineage>
        <taxon>Eukaryota</taxon>
        <taxon>Viridiplantae</taxon>
        <taxon>Streptophyta</taxon>
        <taxon>Embryophyta</taxon>
        <taxon>Tracheophyta</taxon>
        <taxon>Spermatophyta</taxon>
        <taxon>Magnoliopsida</taxon>
        <taxon>eudicotyledons</taxon>
        <taxon>Gunneridae</taxon>
        <taxon>Pentapetalae</taxon>
        <taxon>asterids</taxon>
        <taxon>campanulids</taxon>
        <taxon>Asterales</taxon>
        <taxon>Asteraceae</taxon>
        <taxon>Asteroideae</taxon>
        <taxon>Anthemideae</taxon>
        <taxon>Anthemidinae</taxon>
        <taxon>Tanacetum</taxon>
    </lineage>
</organism>
<dbReference type="Pfam" id="PF12436">
    <property type="entry name" value="USP7_ICP0_bdg"/>
    <property type="match status" value="1"/>
</dbReference>
<dbReference type="Gene3D" id="3.10.20.90">
    <property type="entry name" value="Phosphatidylinositol 3-kinase Catalytic Subunit, Chain A, domain 1"/>
    <property type="match status" value="1"/>
</dbReference>
<accession>A0ABQ5J9Y4</accession>
<comment type="caution">
    <text evidence="4">The sequence shown here is derived from an EMBL/GenBank/DDBJ whole genome shotgun (WGS) entry which is preliminary data.</text>
</comment>
<feature type="compositionally biased region" description="Basic and acidic residues" evidence="2">
    <location>
        <begin position="374"/>
        <end position="421"/>
    </location>
</feature>
<evidence type="ECO:0000259" key="3">
    <source>
        <dbReference type="Pfam" id="PF12436"/>
    </source>
</evidence>
<dbReference type="InterPro" id="IPR024729">
    <property type="entry name" value="USP7_ICP0-binding_dom"/>
</dbReference>
<protein>
    <submittedName>
        <fullName evidence="4">Transcription initiation factor TFIID subunit 1 isoform X1</fullName>
    </submittedName>
</protein>
<evidence type="ECO:0000256" key="1">
    <source>
        <dbReference type="ARBA" id="ARBA00022786"/>
    </source>
</evidence>
<feature type="domain" description="Ubiquitin carboxyl-terminal hydrolase 7 ICP0-binding" evidence="3">
    <location>
        <begin position="237"/>
        <end position="327"/>
    </location>
</feature>
<dbReference type="Proteomes" id="UP001151760">
    <property type="component" value="Unassembled WGS sequence"/>
</dbReference>
<evidence type="ECO:0000313" key="4">
    <source>
        <dbReference type="EMBL" id="GJU08735.1"/>
    </source>
</evidence>
<dbReference type="SUPFAM" id="SSF54928">
    <property type="entry name" value="RNA-binding domain, RBD"/>
    <property type="match status" value="1"/>
</dbReference>
<dbReference type="InterPro" id="IPR035979">
    <property type="entry name" value="RBD_domain_sf"/>
</dbReference>